<feature type="coiled-coil region" evidence="1">
    <location>
        <begin position="86"/>
        <end position="113"/>
    </location>
</feature>
<dbReference type="RefSeq" id="XP_009535212.1">
    <property type="nucleotide sequence ID" value="XM_009536917.1"/>
</dbReference>
<keyword evidence="1" id="KW-0175">Coiled coil</keyword>
<name>G5A5H4_PHYSP</name>
<dbReference type="AlphaFoldDB" id="G5A5H4"/>
<dbReference type="KEGG" id="psoj:PHYSODRAFT_305534"/>
<dbReference type="SMR" id="G5A5H4"/>
<evidence type="ECO:0000256" key="1">
    <source>
        <dbReference type="SAM" id="Coils"/>
    </source>
</evidence>
<proteinExistence type="predicted"/>
<sequence>MDYDVSSTPSELMEILDALGSSHLHSGTDTEPGSEINSVSADGIRNDAEVGGSATTLSVRHKVPMGRRRRKRICKVGSVPYSTDLQRRRKAEVESLRLEVRELEDKLAQLHLQHVGGATAFTKNKCEPWRQVAELATKKLQYSEHTNRELKESLSSLFGTCSNIRELLTKCEVRKRFC</sequence>
<protein>
    <submittedName>
        <fullName evidence="2">Uncharacterized protein</fullName>
    </submittedName>
</protein>
<reference evidence="2 3" key="1">
    <citation type="journal article" date="2006" name="Science">
        <title>Phytophthora genome sequences uncover evolutionary origins and mechanisms of pathogenesis.</title>
        <authorList>
            <person name="Tyler B.M."/>
            <person name="Tripathy S."/>
            <person name="Zhang X."/>
            <person name="Dehal P."/>
            <person name="Jiang R.H."/>
            <person name="Aerts A."/>
            <person name="Arredondo F.D."/>
            <person name="Baxter L."/>
            <person name="Bensasson D."/>
            <person name="Beynon J.L."/>
            <person name="Chapman J."/>
            <person name="Damasceno C.M."/>
            <person name="Dorrance A.E."/>
            <person name="Dou D."/>
            <person name="Dickerman A.W."/>
            <person name="Dubchak I.L."/>
            <person name="Garbelotto M."/>
            <person name="Gijzen M."/>
            <person name="Gordon S.G."/>
            <person name="Govers F."/>
            <person name="Grunwald N.J."/>
            <person name="Huang W."/>
            <person name="Ivors K.L."/>
            <person name="Jones R.W."/>
            <person name="Kamoun S."/>
            <person name="Krampis K."/>
            <person name="Lamour K.H."/>
            <person name="Lee M.K."/>
            <person name="McDonald W.H."/>
            <person name="Medina M."/>
            <person name="Meijer H.J."/>
            <person name="Nordberg E.K."/>
            <person name="Maclean D.J."/>
            <person name="Ospina-Giraldo M.D."/>
            <person name="Morris P.F."/>
            <person name="Phuntumart V."/>
            <person name="Putnam N.H."/>
            <person name="Rash S."/>
            <person name="Rose J.K."/>
            <person name="Sakihama Y."/>
            <person name="Salamov A.A."/>
            <person name="Savidor A."/>
            <person name="Scheuring C.F."/>
            <person name="Smith B.M."/>
            <person name="Sobral B.W."/>
            <person name="Terry A."/>
            <person name="Torto-Alalibo T.A."/>
            <person name="Win J."/>
            <person name="Xu Z."/>
            <person name="Zhang H."/>
            <person name="Grigoriev I.V."/>
            <person name="Rokhsar D.S."/>
            <person name="Boore J.L."/>
        </authorList>
    </citation>
    <scope>NUCLEOTIDE SEQUENCE [LARGE SCALE GENOMIC DNA]</scope>
    <source>
        <strain evidence="2 3">P6497</strain>
    </source>
</reference>
<gene>
    <name evidence="2" type="ORF">PHYSODRAFT_305534</name>
</gene>
<dbReference type="GeneID" id="20642569"/>
<evidence type="ECO:0000313" key="2">
    <source>
        <dbReference type="EMBL" id="EGZ08579.1"/>
    </source>
</evidence>
<organism evidence="2 3">
    <name type="scientific">Phytophthora sojae (strain P6497)</name>
    <name type="common">Soybean stem and root rot agent</name>
    <name type="synonym">Phytophthora megasperma f. sp. glycines</name>
    <dbReference type="NCBI Taxonomy" id="1094619"/>
    <lineage>
        <taxon>Eukaryota</taxon>
        <taxon>Sar</taxon>
        <taxon>Stramenopiles</taxon>
        <taxon>Oomycota</taxon>
        <taxon>Peronosporomycetes</taxon>
        <taxon>Peronosporales</taxon>
        <taxon>Peronosporaceae</taxon>
        <taxon>Phytophthora</taxon>
    </lineage>
</organism>
<keyword evidence="3" id="KW-1185">Reference proteome</keyword>
<accession>G5A5H4</accession>
<evidence type="ECO:0000313" key="3">
    <source>
        <dbReference type="Proteomes" id="UP000002640"/>
    </source>
</evidence>
<dbReference type="InParanoid" id="G5A5H4"/>
<dbReference type="EMBL" id="JH159160">
    <property type="protein sequence ID" value="EGZ08579.1"/>
    <property type="molecule type" value="Genomic_DNA"/>
</dbReference>
<dbReference type="Proteomes" id="UP000002640">
    <property type="component" value="Unassembled WGS sequence"/>
</dbReference>